<proteinExistence type="predicted"/>
<dbReference type="AlphaFoldDB" id="A0A9W5Q345"/>
<dbReference type="Proteomes" id="UP000014023">
    <property type="component" value="Unassembled WGS sequence"/>
</dbReference>
<dbReference type="RefSeq" id="WP_016125412.1">
    <property type="nucleotide sequence ID" value="NZ_KB976265.1"/>
</dbReference>
<reference evidence="1 2" key="1">
    <citation type="submission" date="2012-12" db="EMBL/GenBank/DDBJ databases">
        <title>The Genome Sequence of Bacillus cereus VD196.</title>
        <authorList>
            <consortium name="The Broad Institute Genome Sequencing Platform"/>
            <consortium name="The Broad Institute Genome Sequencing Center for Infectious Disease"/>
            <person name="Feldgarden M."/>
            <person name="Van der Auwera G.A."/>
            <person name="Mahillon J."/>
            <person name="Duprez V."/>
            <person name="Timmery S."/>
            <person name="Mattelet C."/>
            <person name="Dierick K."/>
            <person name="Sun M."/>
            <person name="Yu Z."/>
            <person name="Zhu L."/>
            <person name="Hu X."/>
            <person name="Shank E.B."/>
            <person name="Swiecicka I."/>
            <person name="Hansen B.M."/>
            <person name="Andrup L."/>
            <person name="Walker B."/>
            <person name="Young S.K."/>
            <person name="Zeng Q."/>
            <person name="Gargeya S."/>
            <person name="Fitzgerald M."/>
            <person name="Haas B."/>
            <person name="Abouelleil A."/>
            <person name="Alvarado L."/>
            <person name="Arachchi H.M."/>
            <person name="Berlin A.M."/>
            <person name="Chapman S.B."/>
            <person name="Dewar J."/>
            <person name="Goldberg J."/>
            <person name="Griggs A."/>
            <person name="Gujja S."/>
            <person name="Hansen M."/>
            <person name="Howarth C."/>
            <person name="Imamovic A."/>
            <person name="Larimer J."/>
            <person name="McCowan C."/>
            <person name="Murphy C."/>
            <person name="Neiman D."/>
            <person name="Pearson M."/>
            <person name="Priest M."/>
            <person name="Roberts A."/>
            <person name="Saif S."/>
            <person name="Shea T."/>
            <person name="Sisk P."/>
            <person name="Sykes S."/>
            <person name="Wortman J."/>
            <person name="Nusbaum C."/>
            <person name="Birren B."/>
        </authorList>
    </citation>
    <scope>NUCLEOTIDE SEQUENCE [LARGE SCALE GENOMIC DNA]</scope>
    <source>
        <strain evidence="1 2">VD196</strain>
    </source>
</reference>
<gene>
    <name evidence="1" type="ORF">IKE_03396</name>
</gene>
<name>A0A9W5Q345_BACCE</name>
<evidence type="ECO:0000313" key="2">
    <source>
        <dbReference type="Proteomes" id="UP000014023"/>
    </source>
</evidence>
<dbReference type="EMBL" id="AHFL01000022">
    <property type="protein sequence ID" value="EOO65811.1"/>
    <property type="molecule type" value="Genomic_DNA"/>
</dbReference>
<accession>A0A9W5Q345</accession>
<sequence>MYPMKKECDIMTDLQLENYTIAAQKRKYMKNERRNLYIALEELDMFWDEDDVLRVKDAWKNNESVFTIGKKLQRDPDEVALLIMDLARKGTIRNRPVGLGV</sequence>
<evidence type="ECO:0000313" key="1">
    <source>
        <dbReference type="EMBL" id="EOO65811.1"/>
    </source>
</evidence>
<comment type="caution">
    <text evidence="1">The sequence shown here is derived from an EMBL/GenBank/DDBJ whole genome shotgun (WGS) entry which is preliminary data.</text>
</comment>
<organism evidence="1 2">
    <name type="scientific">Bacillus cereus VD196</name>
    <dbReference type="NCBI Taxonomy" id="1053243"/>
    <lineage>
        <taxon>Bacteria</taxon>
        <taxon>Bacillati</taxon>
        <taxon>Bacillota</taxon>
        <taxon>Bacilli</taxon>
        <taxon>Bacillales</taxon>
        <taxon>Bacillaceae</taxon>
        <taxon>Bacillus</taxon>
        <taxon>Bacillus cereus group</taxon>
    </lineage>
</organism>
<evidence type="ECO:0008006" key="3">
    <source>
        <dbReference type="Google" id="ProtNLM"/>
    </source>
</evidence>
<protein>
    <recommendedName>
        <fullName evidence="3">Helix-turn-helix domain containing protein</fullName>
    </recommendedName>
</protein>